<dbReference type="InterPro" id="IPR035985">
    <property type="entry name" value="Ubiquitin-activating_enz"/>
</dbReference>
<accession>A0AA38Z4W7</accession>
<reference evidence="5 6" key="1">
    <citation type="journal article" date="2023" name="BMC Biotechnol.">
        <title>Vitis rotundifolia cv Carlos genome sequencing.</title>
        <authorList>
            <person name="Huff M."/>
            <person name="Hulse-Kemp A."/>
            <person name="Scheffler B."/>
            <person name="Youngblood R."/>
            <person name="Simpson S."/>
            <person name="Babiker E."/>
            <person name="Staton M."/>
        </authorList>
    </citation>
    <scope>NUCLEOTIDE SEQUENCE [LARGE SCALE GENOMIC DNA]</scope>
    <source>
        <tissue evidence="5">Leaf</tissue>
    </source>
</reference>
<keyword evidence="1" id="KW-0547">Nucleotide-binding</keyword>
<dbReference type="InterPro" id="IPR027417">
    <property type="entry name" value="P-loop_NTPase"/>
</dbReference>
<dbReference type="GO" id="GO:0005524">
    <property type="term" value="F:ATP binding"/>
    <property type="evidence" value="ECO:0007669"/>
    <property type="project" value="UniProtKB-KW"/>
</dbReference>
<keyword evidence="3" id="KW-0732">Signal</keyword>
<dbReference type="SUPFAM" id="SSF52540">
    <property type="entry name" value="P-loop containing nucleoside triphosphate hydrolases"/>
    <property type="match status" value="1"/>
</dbReference>
<keyword evidence="2" id="KW-0067">ATP-binding</keyword>
<dbReference type="Gene3D" id="3.40.50.720">
    <property type="entry name" value="NAD(P)-binding Rossmann-like Domain"/>
    <property type="match status" value="1"/>
</dbReference>
<protein>
    <recommendedName>
        <fullName evidence="4">ATPase AAA-type core domain-containing protein</fullName>
    </recommendedName>
</protein>
<comment type="caution">
    <text evidence="5">The sequence shown here is derived from an EMBL/GenBank/DDBJ whole genome shotgun (WGS) entry which is preliminary data.</text>
</comment>
<dbReference type="InterPro" id="IPR003959">
    <property type="entry name" value="ATPase_AAA_core"/>
</dbReference>
<dbReference type="GO" id="GO:0016887">
    <property type="term" value="F:ATP hydrolysis activity"/>
    <property type="evidence" value="ECO:0007669"/>
    <property type="project" value="InterPro"/>
</dbReference>
<evidence type="ECO:0000256" key="3">
    <source>
        <dbReference type="SAM" id="SignalP"/>
    </source>
</evidence>
<sequence>MLWWSNLVLFTFSEPIPARIEIEEKPNVTYNDVGGCKEQIEKMRELVDLPMLHHEKFVKLGIDPPKGVICYGPSGIGKTLLPRAMANRTDACFIRVIGSELVHKYMAHSQKACIVFFFLAKYRPPNALPEGEKPLYLHIPEGAHSEALSLTFHLHRKNDFLRAEGPNPVEISIAYLPGVLKLKKELCGAQSLNESHVPDAVLERLVYDTSEFPPEVIKAISGKGDPLKNFFFFDAIDGKGIIEDISNRNPGKRADSGWKDL</sequence>
<evidence type="ECO:0000256" key="1">
    <source>
        <dbReference type="ARBA" id="ARBA00022741"/>
    </source>
</evidence>
<gene>
    <name evidence="5" type="ORF">PVL29_018373</name>
</gene>
<proteinExistence type="predicted"/>
<evidence type="ECO:0000259" key="4">
    <source>
        <dbReference type="Pfam" id="PF00004"/>
    </source>
</evidence>
<feature type="chain" id="PRO_5041400059" description="ATPase AAA-type core domain-containing protein" evidence="3">
    <location>
        <begin position="19"/>
        <end position="261"/>
    </location>
</feature>
<evidence type="ECO:0000313" key="5">
    <source>
        <dbReference type="EMBL" id="KAJ9682443.1"/>
    </source>
</evidence>
<dbReference type="SUPFAM" id="SSF69572">
    <property type="entry name" value="Activating enzymes of the ubiquitin-like proteins"/>
    <property type="match status" value="1"/>
</dbReference>
<dbReference type="EMBL" id="JARBHA010000014">
    <property type="protein sequence ID" value="KAJ9682443.1"/>
    <property type="molecule type" value="Genomic_DNA"/>
</dbReference>
<organism evidence="5 6">
    <name type="scientific">Vitis rotundifolia</name>
    <name type="common">Muscadine grape</name>
    <dbReference type="NCBI Taxonomy" id="103349"/>
    <lineage>
        <taxon>Eukaryota</taxon>
        <taxon>Viridiplantae</taxon>
        <taxon>Streptophyta</taxon>
        <taxon>Embryophyta</taxon>
        <taxon>Tracheophyta</taxon>
        <taxon>Spermatophyta</taxon>
        <taxon>Magnoliopsida</taxon>
        <taxon>eudicotyledons</taxon>
        <taxon>Gunneridae</taxon>
        <taxon>Pentapetalae</taxon>
        <taxon>rosids</taxon>
        <taxon>Vitales</taxon>
        <taxon>Vitaceae</taxon>
        <taxon>Viteae</taxon>
        <taxon>Vitis</taxon>
    </lineage>
</organism>
<dbReference type="InterPro" id="IPR050221">
    <property type="entry name" value="26S_Proteasome_ATPase"/>
</dbReference>
<dbReference type="PANTHER" id="PTHR23073">
    <property type="entry name" value="26S PROTEASOME REGULATORY SUBUNIT"/>
    <property type="match status" value="1"/>
</dbReference>
<feature type="domain" description="ATPase AAA-type core" evidence="4">
    <location>
        <begin position="69"/>
        <end position="120"/>
    </location>
</feature>
<dbReference type="Gene3D" id="3.40.50.300">
    <property type="entry name" value="P-loop containing nucleotide triphosphate hydrolases"/>
    <property type="match status" value="1"/>
</dbReference>
<evidence type="ECO:0000256" key="2">
    <source>
        <dbReference type="ARBA" id="ARBA00022840"/>
    </source>
</evidence>
<dbReference type="Proteomes" id="UP001168098">
    <property type="component" value="Unassembled WGS sequence"/>
</dbReference>
<dbReference type="Pfam" id="PF00004">
    <property type="entry name" value="AAA"/>
    <property type="match status" value="1"/>
</dbReference>
<evidence type="ECO:0000313" key="6">
    <source>
        <dbReference type="Proteomes" id="UP001168098"/>
    </source>
</evidence>
<feature type="signal peptide" evidence="3">
    <location>
        <begin position="1"/>
        <end position="18"/>
    </location>
</feature>
<dbReference type="AlphaFoldDB" id="A0AA38Z4W7"/>
<keyword evidence="6" id="KW-1185">Reference proteome</keyword>
<dbReference type="FunFam" id="3.40.50.300:FF:002861">
    <property type="entry name" value="Cell division control protein 48 homolog E"/>
    <property type="match status" value="1"/>
</dbReference>
<name>A0AA38Z4W7_VITRO</name>
<dbReference type="GO" id="GO:0008641">
    <property type="term" value="F:ubiquitin-like modifier activating enzyme activity"/>
    <property type="evidence" value="ECO:0007669"/>
    <property type="project" value="InterPro"/>
</dbReference>